<protein>
    <submittedName>
        <fullName evidence="2">Uncharacterized protein</fullName>
    </submittedName>
</protein>
<keyword evidence="1" id="KW-0812">Transmembrane</keyword>
<dbReference type="PANTHER" id="PTHR36692:SF2">
    <property type="entry name" value="GEO12064P1"/>
    <property type="match status" value="1"/>
</dbReference>
<reference evidence="2" key="1">
    <citation type="journal article" date="2016" name="Sci. Rep.">
        <title>Molecular characterization of firefly nuptial gifts: a multi-omics approach sheds light on postcopulatory sexual selection.</title>
        <authorList>
            <person name="Al-Wathiqui N."/>
            <person name="Fallon T.R."/>
            <person name="South A."/>
            <person name="Weng J.K."/>
            <person name="Lewis S.M."/>
        </authorList>
    </citation>
    <scope>NUCLEOTIDE SEQUENCE</scope>
</reference>
<dbReference type="InterPro" id="IPR038976">
    <property type="entry name" value="Ssk"/>
</dbReference>
<evidence type="ECO:0000256" key="1">
    <source>
        <dbReference type="SAM" id="Phobius"/>
    </source>
</evidence>
<keyword evidence="1" id="KW-0472">Membrane</keyword>
<feature type="transmembrane region" description="Helical" evidence="1">
    <location>
        <begin position="29"/>
        <end position="53"/>
    </location>
</feature>
<feature type="transmembrane region" description="Helical" evidence="1">
    <location>
        <begin position="141"/>
        <end position="165"/>
    </location>
</feature>
<dbReference type="GO" id="GO:0005886">
    <property type="term" value="C:plasma membrane"/>
    <property type="evidence" value="ECO:0007669"/>
    <property type="project" value="TreeGrafter"/>
</dbReference>
<dbReference type="PANTHER" id="PTHR36692">
    <property type="entry name" value="PROTEIN SNAKESKIN"/>
    <property type="match status" value="1"/>
</dbReference>
<feature type="transmembrane region" description="Helical" evidence="1">
    <location>
        <begin position="73"/>
        <end position="89"/>
    </location>
</feature>
<accession>A0A1Y1MJZ7</accession>
<proteinExistence type="predicted"/>
<keyword evidence="1" id="KW-1133">Transmembrane helix</keyword>
<evidence type="ECO:0000313" key="2">
    <source>
        <dbReference type="EMBL" id="JAV84675.1"/>
    </source>
</evidence>
<feature type="transmembrane region" description="Helical" evidence="1">
    <location>
        <begin position="101"/>
        <end position="121"/>
    </location>
</feature>
<sequence>MSADIENGKEESEEQDKEQEVRKTWKSRLVYHWPVAFKISELILSALCLGLIYEPVDTVGMGNTRLHHIGVMYTAYTGSMVIIFGILIGRCLRDQLGYRTSFVFSCSSAALFLTTGVLLTADRAELTKDHFFHPSRYLLNMMTAAVVLTFVNCVVFAADAVVTFIRRQDF</sequence>
<dbReference type="AlphaFoldDB" id="A0A1Y1MJZ7"/>
<dbReference type="GO" id="GO:0019991">
    <property type="term" value="P:septate junction assembly"/>
    <property type="evidence" value="ECO:0007669"/>
    <property type="project" value="InterPro"/>
</dbReference>
<name>A0A1Y1MJZ7_PHOPY</name>
<organism evidence="2">
    <name type="scientific">Photinus pyralis</name>
    <name type="common">Common eastern firefly</name>
    <name type="synonym">Lampyris pyralis</name>
    <dbReference type="NCBI Taxonomy" id="7054"/>
    <lineage>
        <taxon>Eukaryota</taxon>
        <taxon>Metazoa</taxon>
        <taxon>Ecdysozoa</taxon>
        <taxon>Arthropoda</taxon>
        <taxon>Hexapoda</taxon>
        <taxon>Insecta</taxon>
        <taxon>Pterygota</taxon>
        <taxon>Neoptera</taxon>
        <taxon>Endopterygota</taxon>
        <taxon>Coleoptera</taxon>
        <taxon>Polyphaga</taxon>
        <taxon>Elateriformia</taxon>
        <taxon>Elateroidea</taxon>
        <taxon>Lampyridae</taxon>
        <taxon>Lampyrinae</taxon>
        <taxon>Photinus</taxon>
    </lineage>
</organism>
<dbReference type="EMBL" id="GEZM01032308">
    <property type="protein sequence ID" value="JAV84675.1"/>
    <property type="molecule type" value="Transcribed_RNA"/>
</dbReference>